<dbReference type="Proteomes" id="UP000023152">
    <property type="component" value="Unassembled WGS sequence"/>
</dbReference>
<proteinExistence type="predicted"/>
<dbReference type="InterPro" id="IPR003032">
    <property type="entry name" value="Ryanodine_rcpt"/>
</dbReference>
<dbReference type="Gene3D" id="1.10.490.160">
    <property type="match status" value="1"/>
</dbReference>
<organism evidence="2 3">
    <name type="scientific">Reticulomyxa filosa</name>
    <dbReference type="NCBI Taxonomy" id="46433"/>
    <lineage>
        <taxon>Eukaryota</taxon>
        <taxon>Sar</taxon>
        <taxon>Rhizaria</taxon>
        <taxon>Retaria</taxon>
        <taxon>Foraminifera</taxon>
        <taxon>Monothalamids</taxon>
        <taxon>Reticulomyxidae</taxon>
        <taxon>Reticulomyxa</taxon>
    </lineage>
</organism>
<dbReference type="Pfam" id="PF02026">
    <property type="entry name" value="RyR"/>
    <property type="match status" value="1"/>
</dbReference>
<dbReference type="AlphaFoldDB" id="X6MV58"/>
<evidence type="ECO:0000313" key="3">
    <source>
        <dbReference type="Proteomes" id="UP000023152"/>
    </source>
</evidence>
<reference evidence="2 3" key="1">
    <citation type="journal article" date="2013" name="Curr. Biol.">
        <title>The Genome of the Foraminiferan Reticulomyxa filosa.</title>
        <authorList>
            <person name="Glockner G."/>
            <person name="Hulsmann N."/>
            <person name="Schleicher M."/>
            <person name="Noegel A.A."/>
            <person name="Eichinger L."/>
            <person name="Gallinger C."/>
            <person name="Pawlowski J."/>
            <person name="Sierra R."/>
            <person name="Euteneuer U."/>
            <person name="Pillet L."/>
            <person name="Moustafa A."/>
            <person name="Platzer M."/>
            <person name="Groth M."/>
            <person name="Szafranski K."/>
            <person name="Schliwa M."/>
        </authorList>
    </citation>
    <scope>NUCLEOTIDE SEQUENCE [LARGE SCALE GENOMIC DNA]</scope>
</reference>
<comment type="caution">
    <text evidence="2">The sequence shown here is derived from an EMBL/GenBank/DDBJ whole genome shotgun (WGS) entry which is preliminary data.</text>
</comment>
<evidence type="ECO:0000313" key="2">
    <source>
        <dbReference type="EMBL" id="ETO17526.1"/>
    </source>
</evidence>
<name>X6MV58_RETFI</name>
<accession>X6MV58</accession>
<dbReference type="EMBL" id="ASPP01016443">
    <property type="protein sequence ID" value="ETO17526.1"/>
    <property type="molecule type" value="Genomic_DNA"/>
</dbReference>
<feature type="non-terminal residue" evidence="2">
    <location>
        <position position="1"/>
    </location>
</feature>
<keyword evidence="3" id="KW-1185">Reference proteome</keyword>
<gene>
    <name evidence="2" type="ORF">RFI_19795</name>
</gene>
<feature type="domain" description="Ryanodine receptor Ryr" evidence="1">
    <location>
        <begin position="224"/>
        <end position="302"/>
    </location>
</feature>
<protein>
    <recommendedName>
        <fullName evidence="1">Ryanodine receptor Ryr domain-containing protein</fullName>
    </recommendedName>
</protein>
<evidence type="ECO:0000259" key="1">
    <source>
        <dbReference type="Pfam" id="PF02026"/>
    </source>
</evidence>
<sequence length="319" mass="36743">NNSNTPSNGEPAYLVSIHYYTDSKKSKVKPFHCRVRVDKGRQFLNLIEMFVCSEQKLHHDRGHAKNKGITTGWLQTEKEWLHSYNWKTEDILPTKFPLQLACALLHQRMIEHLFAEKWAYAAFDSSAWLLESCVVTFKQANSQHKRRLEVMVRAVIVFFQLNGFDIVAASVSASEDHALLNATTSSTHASSSSSSSASKTEKMSSDLYLKEGLHWLDSKLERLGIPKMVVTLIPSCAKFLHDVWVEELHTAGWIFGLHHCYQRKEDPWLSPWHQLSLSAKHIRMHEVIITLKTIVMCGFIIRSMENSYGARRKFKFRKL</sequence>